<name>A0ABS4W568_9PSEU</name>
<evidence type="ECO:0008006" key="3">
    <source>
        <dbReference type="Google" id="ProtNLM"/>
    </source>
</evidence>
<comment type="caution">
    <text evidence="1">The sequence shown here is derived from an EMBL/GenBank/DDBJ whole genome shotgun (WGS) entry which is preliminary data.</text>
</comment>
<sequence>MANLNVDGNTEVLAAALQDAAGDLEGIGQTHHSLVEEFETYGWTGLDALEGAQSHITSVTDSLITVADKIGIGGQIVRDALLSNHMITNATKESLGHG</sequence>
<accession>A0ABS4W568</accession>
<dbReference type="RefSeq" id="WP_210036516.1">
    <property type="nucleotide sequence ID" value="NZ_JAGINU010000002.1"/>
</dbReference>
<evidence type="ECO:0000313" key="2">
    <source>
        <dbReference type="Proteomes" id="UP001519295"/>
    </source>
</evidence>
<keyword evidence="2" id="KW-1185">Reference proteome</keyword>
<reference evidence="1 2" key="1">
    <citation type="submission" date="2021-03" db="EMBL/GenBank/DDBJ databases">
        <title>Sequencing the genomes of 1000 actinobacteria strains.</title>
        <authorList>
            <person name="Klenk H.-P."/>
        </authorList>
    </citation>
    <scope>NUCLEOTIDE SEQUENCE [LARGE SCALE GENOMIC DNA]</scope>
    <source>
        <strain evidence="1 2">DSM 45256</strain>
    </source>
</reference>
<dbReference type="Proteomes" id="UP001519295">
    <property type="component" value="Unassembled WGS sequence"/>
</dbReference>
<organism evidence="1 2">
    <name type="scientific">Pseudonocardia parietis</name>
    <dbReference type="NCBI Taxonomy" id="570936"/>
    <lineage>
        <taxon>Bacteria</taxon>
        <taxon>Bacillati</taxon>
        <taxon>Actinomycetota</taxon>
        <taxon>Actinomycetes</taxon>
        <taxon>Pseudonocardiales</taxon>
        <taxon>Pseudonocardiaceae</taxon>
        <taxon>Pseudonocardia</taxon>
    </lineage>
</organism>
<protein>
    <recommendedName>
        <fullName evidence="3">WXG100 family type VII secretion target</fullName>
    </recommendedName>
</protein>
<proteinExistence type="predicted"/>
<dbReference type="EMBL" id="JAGINU010000002">
    <property type="protein sequence ID" value="MBP2371354.1"/>
    <property type="molecule type" value="Genomic_DNA"/>
</dbReference>
<gene>
    <name evidence="1" type="ORF">JOF36_007127</name>
</gene>
<evidence type="ECO:0000313" key="1">
    <source>
        <dbReference type="EMBL" id="MBP2371354.1"/>
    </source>
</evidence>